<dbReference type="EMBL" id="FNZA01000004">
    <property type="protein sequence ID" value="SEJ11237.1"/>
    <property type="molecule type" value="Genomic_DNA"/>
</dbReference>
<dbReference type="RefSeq" id="WP_092263819.1">
    <property type="nucleotide sequence ID" value="NZ_FNZA01000004.1"/>
</dbReference>
<dbReference type="AlphaFoldDB" id="A0A1H6WB03"/>
<keyword evidence="2" id="KW-1185">Reference proteome</keyword>
<gene>
    <name evidence="1" type="ORF">SAMN04488058_10433</name>
</gene>
<dbReference type="STRING" id="856736.SAMN04488058_10433"/>
<accession>A0A1H6WB03</accession>
<evidence type="ECO:0000313" key="2">
    <source>
        <dbReference type="Proteomes" id="UP000199223"/>
    </source>
</evidence>
<dbReference type="OrthoDB" id="70299at2"/>
<sequence length="106" mass="11337">MANAGELSWIPAAAARAFVGGDEHRARTLLARARDAQPPGSLAWARLERLYGLVSIHVLREVEGTFALERADAVLSGLGAVLPELDWLEGRWEEAGGGDESLESDA</sequence>
<reference evidence="2" key="1">
    <citation type="submission" date="2016-10" db="EMBL/GenBank/DDBJ databases">
        <authorList>
            <person name="Varghese N."/>
            <person name="Submissions S."/>
        </authorList>
    </citation>
    <scope>NUCLEOTIDE SEQUENCE [LARGE SCALE GENOMIC DNA]</scope>
    <source>
        <strain evidence="2">CGMCC 1.10218</strain>
    </source>
</reference>
<dbReference type="Proteomes" id="UP000199223">
    <property type="component" value="Unassembled WGS sequence"/>
</dbReference>
<protein>
    <submittedName>
        <fullName evidence="1">Uncharacterized protein</fullName>
    </submittedName>
</protein>
<name>A0A1H6WB03_9DEIO</name>
<evidence type="ECO:0000313" key="1">
    <source>
        <dbReference type="EMBL" id="SEJ11237.1"/>
    </source>
</evidence>
<organism evidence="1 2">
    <name type="scientific">Deinococcus reticulitermitis</name>
    <dbReference type="NCBI Taxonomy" id="856736"/>
    <lineage>
        <taxon>Bacteria</taxon>
        <taxon>Thermotogati</taxon>
        <taxon>Deinococcota</taxon>
        <taxon>Deinococci</taxon>
        <taxon>Deinococcales</taxon>
        <taxon>Deinococcaceae</taxon>
        <taxon>Deinococcus</taxon>
    </lineage>
</organism>
<proteinExistence type="predicted"/>